<dbReference type="PANTHER" id="PTHR30250">
    <property type="entry name" value="PST FAMILY PREDICTED COLANIC ACID TRANSPORTER"/>
    <property type="match status" value="1"/>
</dbReference>
<evidence type="ECO:0000256" key="5">
    <source>
        <dbReference type="ARBA" id="ARBA00023136"/>
    </source>
</evidence>
<evidence type="ECO:0000256" key="6">
    <source>
        <dbReference type="SAM" id="Phobius"/>
    </source>
</evidence>
<sequence>MNEDAFADKKLIGFSLGPVVGALLSFVTIPVTTYFISPEEYGKASMFLLFQTIAGTFLFFGIDQAYTREYHEVDDKTQLFQNALLLPFALAMIVFLCALLVPEPLSLLLFGQADARWPTLLFGLMTVFIVLERFMMLSIRMQEKAFEYSLLAINVKAAVLLLTLFFIASFAAIFNGCLRCLIRANHWRPLAVLALPRAA</sequence>
<dbReference type="PANTHER" id="PTHR30250:SF11">
    <property type="entry name" value="O-ANTIGEN TRANSPORTER-RELATED"/>
    <property type="match status" value="1"/>
</dbReference>
<dbReference type="InterPro" id="IPR050833">
    <property type="entry name" value="Poly_Biosynth_Transport"/>
</dbReference>
<dbReference type="AlphaFoldDB" id="A0A4Y1ZEB2"/>
<reference evidence="7 8" key="1">
    <citation type="submission" date="2017-11" db="EMBL/GenBank/DDBJ databases">
        <title>Draft Genome Sequence of Sporolactobacillus inulinus NBRC 111894 Isolated from Koso, a Japanese Sugar-Vegetable Fermented Beverage.</title>
        <authorList>
            <person name="Chiou T.Y."/>
            <person name="Oshima K."/>
            <person name="Suda W."/>
            <person name="Hattori M."/>
            <person name="Takahashi T."/>
        </authorList>
    </citation>
    <scope>NUCLEOTIDE SEQUENCE [LARGE SCALE GENOMIC DNA]</scope>
    <source>
        <strain evidence="7 8">NBRC111894</strain>
    </source>
</reference>
<organism evidence="7 8">
    <name type="scientific">Sporolactobacillus inulinus</name>
    <dbReference type="NCBI Taxonomy" id="2078"/>
    <lineage>
        <taxon>Bacteria</taxon>
        <taxon>Bacillati</taxon>
        <taxon>Bacillota</taxon>
        <taxon>Bacilli</taxon>
        <taxon>Bacillales</taxon>
        <taxon>Sporolactobacillaceae</taxon>
        <taxon>Sporolactobacillus</taxon>
    </lineage>
</organism>
<feature type="transmembrane region" description="Helical" evidence="6">
    <location>
        <begin position="83"/>
        <end position="101"/>
    </location>
</feature>
<evidence type="ECO:0000256" key="4">
    <source>
        <dbReference type="ARBA" id="ARBA00022989"/>
    </source>
</evidence>
<comment type="caution">
    <text evidence="7">The sequence shown here is derived from an EMBL/GenBank/DDBJ whole genome shotgun (WGS) entry which is preliminary data.</text>
</comment>
<proteinExistence type="predicted"/>
<gene>
    <name evidence="7" type="ORF">NBRC111894_3011</name>
</gene>
<feature type="transmembrane region" description="Helical" evidence="6">
    <location>
        <begin position="151"/>
        <end position="174"/>
    </location>
</feature>
<evidence type="ECO:0000256" key="2">
    <source>
        <dbReference type="ARBA" id="ARBA00022475"/>
    </source>
</evidence>
<keyword evidence="5 6" id="KW-0472">Membrane</keyword>
<dbReference type="GO" id="GO:0005886">
    <property type="term" value="C:plasma membrane"/>
    <property type="evidence" value="ECO:0007669"/>
    <property type="project" value="UniProtKB-SubCell"/>
</dbReference>
<dbReference type="RefSeq" id="WP_262393004.1">
    <property type="nucleotide sequence ID" value="NZ_BEXB01000026.1"/>
</dbReference>
<protein>
    <submittedName>
        <fullName evidence="7">Lipopolysaccharide biosynthesis protein</fullName>
    </submittedName>
</protein>
<dbReference type="Proteomes" id="UP000319716">
    <property type="component" value="Unassembled WGS sequence"/>
</dbReference>
<dbReference type="Pfam" id="PF01943">
    <property type="entry name" value="Polysacc_synt"/>
    <property type="match status" value="1"/>
</dbReference>
<dbReference type="EMBL" id="BEXB01000026">
    <property type="protein sequence ID" value="GAY77457.1"/>
    <property type="molecule type" value="Genomic_DNA"/>
</dbReference>
<evidence type="ECO:0000256" key="3">
    <source>
        <dbReference type="ARBA" id="ARBA00022692"/>
    </source>
</evidence>
<evidence type="ECO:0000256" key="1">
    <source>
        <dbReference type="ARBA" id="ARBA00004651"/>
    </source>
</evidence>
<name>A0A4Y1ZEB2_9BACL</name>
<feature type="transmembrane region" description="Helical" evidence="6">
    <location>
        <begin position="121"/>
        <end position="139"/>
    </location>
</feature>
<keyword evidence="3 6" id="KW-0812">Transmembrane</keyword>
<dbReference type="InterPro" id="IPR002797">
    <property type="entry name" value="Polysacc_synth"/>
</dbReference>
<evidence type="ECO:0000313" key="8">
    <source>
        <dbReference type="Proteomes" id="UP000319716"/>
    </source>
</evidence>
<comment type="subcellular location">
    <subcellularLocation>
        <location evidence="1">Cell membrane</location>
        <topology evidence="1">Multi-pass membrane protein</topology>
    </subcellularLocation>
</comment>
<feature type="transmembrane region" description="Helical" evidence="6">
    <location>
        <begin position="12"/>
        <end position="36"/>
    </location>
</feature>
<feature type="transmembrane region" description="Helical" evidence="6">
    <location>
        <begin position="42"/>
        <end position="62"/>
    </location>
</feature>
<evidence type="ECO:0000313" key="7">
    <source>
        <dbReference type="EMBL" id="GAY77457.1"/>
    </source>
</evidence>
<keyword evidence="4 6" id="KW-1133">Transmembrane helix</keyword>
<accession>A0A4Y1ZEB2</accession>
<keyword evidence="2" id="KW-1003">Cell membrane</keyword>